<dbReference type="PANTHER" id="PTHR43861">
    <property type="entry name" value="TRANS-ACONITATE 2-METHYLTRANSFERASE-RELATED"/>
    <property type="match status" value="1"/>
</dbReference>
<accession>A0A813XDS6</accession>
<feature type="domain" description="Methyltransferase" evidence="2">
    <location>
        <begin position="49"/>
        <end position="139"/>
    </location>
</feature>
<dbReference type="InterPro" id="IPR029063">
    <property type="entry name" value="SAM-dependent_MTases_sf"/>
</dbReference>
<organism evidence="3 5">
    <name type="scientific">Adineta steineri</name>
    <dbReference type="NCBI Taxonomy" id="433720"/>
    <lineage>
        <taxon>Eukaryota</taxon>
        <taxon>Metazoa</taxon>
        <taxon>Spiralia</taxon>
        <taxon>Gnathifera</taxon>
        <taxon>Rotifera</taxon>
        <taxon>Eurotatoria</taxon>
        <taxon>Bdelloidea</taxon>
        <taxon>Adinetida</taxon>
        <taxon>Adinetidae</taxon>
        <taxon>Adineta</taxon>
    </lineage>
</organism>
<keyword evidence="1" id="KW-0808">Transferase</keyword>
<evidence type="ECO:0000259" key="2">
    <source>
        <dbReference type="Pfam" id="PF13649"/>
    </source>
</evidence>
<dbReference type="Proteomes" id="UP000663860">
    <property type="component" value="Unassembled WGS sequence"/>
</dbReference>
<dbReference type="SUPFAM" id="SSF53335">
    <property type="entry name" value="S-adenosyl-L-methionine-dependent methyltransferases"/>
    <property type="match status" value="1"/>
</dbReference>
<dbReference type="EMBL" id="CAJOBB010001404">
    <property type="protein sequence ID" value="CAF3852322.1"/>
    <property type="molecule type" value="Genomic_DNA"/>
</dbReference>
<protein>
    <recommendedName>
        <fullName evidence="2">Methyltransferase domain-containing protein</fullName>
    </recommendedName>
</protein>
<sequence>MTTDQPQYDNIASKYFETDFCASVENYTFRHLMLGPLLDEHGLLTGKRVLDLACGYGLYTRELKALNCAYILGVDISSEMIKLARDIELKDPKGIDYMVVNAKDVPLPEKPYDLVTACYLLCYARTRGELLEMVRMIYAQLGENKHFIGITDNVAGDRDVFDNRKYGVFKQVKIPLDEGPIPDGTEVFVTFYNKQDEPLCTVTNYHLSPRTYEQVFKEAGFRAFKWVPFQCDSNVPNKELYEDLIKSPNGIGIVATK</sequence>
<dbReference type="InterPro" id="IPR041698">
    <property type="entry name" value="Methyltransf_25"/>
</dbReference>
<name>A0A813XDS6_9BILA</name>
<dbReference type="Pfam" id="PF13649">
    <property type="entry name" value="Methyltransf_25"/>
    <property type="match status" value="1"/>
</dbReference>
<evidence type="ECO:0000313" key="5">
    <source>
        <dbReference type="Proteomes" id="UP000663860"/>
    </source>
</evidence>
<dbReference type="GO" id="GO:0016740">
    <property type="term" value="F:transferase activity"/>
    <property type="evidence" value="ECO:0007669"/>
    <property type="project" value="UniProtKB-KW"/>
</dbReference>
<dbReference type="Proteomes" id="UP000663868">
    <property type="component" value="Unassembled WGS sequence"/>
</dbReference>
<evidence type="ECO:0000256" key="1">
    <source>
        <dbReference type="ARBA" id="ARBA00022679"/>
    </source>
</evidence>
<comment type="caution">
    <text evidence="3">The sequence shown here is derived from an EMBL/GenBank/DDBJ whole genome shotgun (WGS) entry which is preliminary data.</text>
</comment>
<dbReference type="CDD" id="cd02440">
    <property type="entry name" value="AdoMet_MTases"/>
    <property type="match status" value="1"/>
</dbReference>
<gene>
    <name evidence="3" type="ORF">IZO911_LOCUS10277</name>
    <name evidence="4" type="ORF">KXQ929_LOCUS20172</name>
</gene>
<proteinExistence type="predicted"/>
<dbReference type="Gene3D" id="3.40.50.150">
    <property type="entry name" value="Vaccinia Virus protein VP39"/>
    <property type="match status" value="1"/>
</dbReference>
<reference evidence="3" key="1">
    <citation type="submission" date="2021-02" db="EMBL/GenBank/DDBJ databases">
        <authorList>
            <person name="Nowell W R."/>
        </authorList>
    </citation>
    <scope>NUCLEOTIDE SEQUENCE</scope>
</reference>
<dbReference type="EMBL" id="CAJNOE010000074">
    <property type="protein sequence ID" value="CAF0863839.1"/>
    <property type="molecule type" value="Genomic_DNA"/>
</dbReference>
<dbReference type="AlphaFoldDB" id="A0A813XDS6"/>
<evidence type="ECO:0000313" key="4">
    <source>
        <dbReference type="EMBL" id="CAF3852322.1"/>
    </source>
</evidence>
<evidence type="ECO:0000313" key="3">
    <source>
        <dbReference type="EMBL" id="CAF0863839.1"/>
    </source>
</evidence>